<comment type="caution">
    <text evidence="6">The sequence shown here is derived from an EMBL/GenBank/DDBJ whole genome shotgun (WGS) entry which is preliminary data.</text>
</comment>
<evidence type="ECO:0000256" key="4">
    <source>
        <dbReference type="PROSITE-ProRule" id="PRU00175"/>
    </source>
</evidence>
<protein>
    <recommendedName>
        <fullName evidence="5">RING-type domain-containing protein</fullName>
    </recommendedName>
</protein>
<evidence type="ECO:0000313" key="7">
    <source>
        <dbReference type="Proteomes" id="UP001415857"/>
    </source>
</evidence>
<dbReference type="InterPro" id="IPR017907">
    <property type="entry name" value="Znf_RING_CS"/>
</dbReference>
<evidence type="ECO:0000313" key="6">
    <source>
        <dbReference type="EMBL" id="KAK9285569.1"/>
    </source>
</evidence>
<organism evidence="6 7">
    <name type="scientific">Liquidambar formosana</name>
    <name type="common">Formosan gum</name>
    <dbReference type="NCBI Taxonomy" id="63359"/>
    <lineage>
        <taxon>Eukaryota</taxon>
        <taxon>Viridiplantae</taxon>
        <taxon>Streptophyta</taxon>
        <taxon>Embryophyta</taxon>
        <taxon>Tracheophyta</taxon>
        <taxon>Spermatophyta</taxon>
        <taxon>Magnoliopsida</taxon>
        <taxon>eudicotyledons</taxon>
        <taxon>Gunneridae</taxon>
        <taxon>Pentapetalae</taxon>
        <taxon>Saxifragales</taxon>
        <taxon>Altingiaceae</taxon>
        <taxon>Liquidambar</taxon>
    </lineage>
</organism>
<keyword evidence="7" id="KW-1185">Reference proteome</keyword>
<keyword evidence="3" id="KW-0862">Zinc</keyword>
<dbReference type="PANTHER" id="PTHR44080:SF1">
    <property type="entry name" value="E3 UBIQUITIN-PROTEIN LIGASE COP1"/>
    <property type="match status" value="1"/>
</dbReference>
<dbReference type="AlphaFoldDB" id="A0AAP0RWL4"/>
<dbReference type="Gene3D" id="3.30.40.10">
    <property type="entry name" value="Zinc/RING finger domain, C3HC4 (zinc finger)"/>
    <property type="match status" value="1"/>
</dbReference>
<dbReference type="PANTHER" id="PTHR44080">
    <property type="entry name" value="E3 UBIQUITIN-PROTEIN LIGASE COP1"/>
    <property type="match status" value="1"/>
</dbReference>
<sequence>MEEVSTGALVPAVKAEAKPSSGVTALDSAAPEAAGIGEKVDGGASELDKDLMCPICMQIIKDAFLTACGHSFCYMCIITHLRNKSDCPCCGHYLTNNQLFPNFALNKLLKKASACQISKTASPVEYFRQALQQGCEVSIKELDTLLSLLSEKKRKMEQEEAERNMQILLDFLHCLRKQKVEELNEIQTDLQYIKEDVNSVERHRIELYRTRDRYSVKLRMLGDDPTATKLRPSSIDKNSYGLTSSFRNALGGMATGNFPNKKVEGKAQLSSHKLQRKDALSGSDSQNINQTNLAVLRKKRVQAQIYSQFPSPAAV</sequence>
<evidence type="ECO:0000256" key="3">
    <source>
        <dbReference type="ARBA" id="ARBA00022833"/>
    </source>
</evidence>
<keyword evidence="1" id="KW-0479">Metal-binding</keyword>
<dbReference type="InterPro" id="IPR001841">
    <property type="entry name" value="Znf_RING"/>
</dbReference>
<dbReference type="PROSITE" id="PS50089">
    <property type="entry name" value="ZF_RING_2"/>
    <property type="match status" value="1"/>
</dbReference>
<reference evidence="6 7" key="1">
    <citation type="journal article" date="2024" name="Plant J.">
        <title>Genome sequences and population genomics reveal climatic adaptation and genomic divergence between two closely related sweetgum species.</title>
        <authorList>
            <person name="Xu W.Q."/>
            <person name="Ren C.Q."/>
            <person name="Zhang X.Y."/>
            <person name="Comes H.P."/>
            <person name="Liu X.H."/>
            <person name="Li Y.G."/>
            <person name="Kettle C.J."/>
            <person name="Jalonen R."/>
            <person name="Gaisberger H."/>
            <person name="Ma Y.Z."/>
            <person name="Qiu Y.X."/>
        </authorList>
    </citation>
    <scope>NUCLEOTIDE SEQUENCE [LARGE SCALE GENOMIC DNA]</scope>
    <source>
        <strain evidence="6">Hangzhou</strain>
    </source>
</reference>
<gene>
    <name evidence="6" type="ORF">L1049_024764</name>
</gene>
<evidence type="ECO:0000259" key="5">
    <source>
        <dbReference type="PROSITE" id="PS50089"/>
    </source>
</evidence>
<dbReference type="Pfam" id="PF13923">
    <property type="entry name" value="zf-C3HC4_2"/>
    <property type="match status" value="1"/>
</dbReference>
<dbReference type="SMART" id="SM00184">
    <property type="entry name" value="RING"/>
    <property type="match status" value="1"/>
</dbReference>
<dbReference type="GO" id="GO:0043161">
    <property type="term" value="P:proteasome-mediated ubiquitin-dependent protein catabolic process"/>
    <property type="evidence" value="ECO:0007669"/>
    <property type="project" value="TreeGrafter"/>
</dbReference>
<evidence type="ECO:0000256" key="1">
    <source>
        <dbReference type="ARBA" id="ARBA00022723"/>
    </source>
</evidence>
<dbReference type="EMBL" id="JBBPBK010000005">
    <property type="protein sequence ID" value="KAK9285569.1"/>
    <property type="molecule type" value="Genomic_DNA"/>
</dbReference>
<dbReference type="PROSITE" id="PS00518">
    <property type="entry name" value="ZF_RING_1"/>
    <property type="match status" value="1"/>
</dbReference>
<accession>A0AAP0RWL4</accession>
<name>A0AAP0RWL4_LIQFO</name>
<dbReference type="CDD" id="cd16504">
    <property type="entry name" value="RING-HC_COP1"/>
    <property type="match status" value="1"/>
</dbReference>
<dbReference type="InterPro" id="IPR042755">
    <property type="entry name" value="COP1"/>
</dbReference>
<dbReference type="Proteomes" id="UP001415857">
    <property type="component" value="Unassembled WGS sequence"/>
</dbReference>
<evidence type="ECO:0000256" key="2">
    <source>
        <dbReference type="ARBA" id="ARBA00022771"/>
    </source>
</evidence>
<dbReference type="SUPFAM" id="SSF57850">
    <property type="entry name" value="RING/U-box"/>
    <property type="match status" value="1"/>
</dbReference>
<dbReference type="GO" id="GO:0008270">
    <property type="term" value="F:zinc ion binding"/>
    <property type="evidence" value="ECO:0007669"/>
    <property type="project" value="UniProtKB-KW"/>
</dbReference>
<feature type="domain" description="RING-type" evidence="5">
    <location>
        <begin position="53"/>
        <end position="90"/>
    </location>
</feature>
<dbReference type="InterPro" id="IPR013083">
    <property type="entry name" value="Znf_RING/FYVE/PHD"/>
</dbReference>
<proteinExistence type="predicted"/>
<keyword evidence="2 4" id="KW-0863">Zinc-finger</keyword>
<dbReference type="GO" id="GO:0061630">
    <property type="term" value="F:ubiquitin protein ligase activity"/>
    <property type="evidence" value="ECO:0007669"/>
    <property type="project" value="InterPro"/>
</dbReference>